<dbReference type="EMBL" id="CM047588">
    <property type="protein sequence ID" value="KAI9905241.1"/>
    <property type="molecule type" value="Genomic_DNA"/>
</dbReference>
<dbReference type="Proteomes" id="UP001163321">
    <property type="component" value="Chromosome 9"/>
</dbReference>
<gene>
    <name evidence="1" type="ORF">PsorP6_013715</name>
</gene>
<organism evidence="1 2">
    <name type="scientific">Peronosclerospora sorghi</name>
    <dbReference type="NCBI Taxonomy" id="230839"/>
    <lineage>
        <taxon>Eukaryota</taxon>
        <taxon>Sar</taxon>
        <taxon>Stramenopiles</taxon>
        <taxon>Oomycota</taxon>
        <taxon>Peronosporomycetes</taxon>
        <taxon>Peronosporales</taxon>
        <taxon>Peronosporaceae</taxon>
        <taxon>Peronosclerospora</taxon>
    </lineage>
</organism>
<evidence type="ECO:0000313" key="1">
    <source>
        <dbReference type="EMBL" id="KAI9905241.1"/>
    </source>
</evidence>
<proteinExistence type="predicted"/>
<sequence>MEIPNKGQNKGKSSNEKCSNFDGSHLVEFLGDCTPLLAALFERSEQLGSEPRQVCFVLQLVGEFGCTDCPAVFWEVGLLT</sequence>
<protein>
    <submittedName>
        <fullName evidence="1">Uncharacterized protein</fullName>
    </submittedName>
</protein>
<name>A0ACC0VIC7_9STRA</name>
<keyword evidence="2" id="KW-1185">Reference proteome</keyword>
<evidence type="ECO:0000313" key="2">
    <source>
        <dbReference type="Proteomes" id="UP001163321"/>
    </source>
</evidence>
<comment type="caution">
    <text evidence="1">The sequence shown here is derived from an EMBL/GenBank/DDBJ whole genome shotgun (WGS) entry which is preliminary data.</text>
</comment>
<reference evidence="1 2" key="1">
    <citation type="journal article" date="2022" name="bioRxiv">
        <title>The genome of the oomycete Peronosclerospora sorghi, a cosmopolitan pathogen of maize and sorghum, is inflated with dispersed pseudogenes.</title>
        <authorList>
            <person name="Fletcher K."/>
            <person name="Martin F."/>
            <person name="Isakeit T."/>
            <person name="Cavanaugh K."/>
            <person name="Magill C."/>
            <person name="Michelmore R."/>
        </authorList>
    </citation>
    <scope>NUCLEOTIDE SEQUENCE [LARGE SCALE GENOMIC DNA]</scope>
    <source>
        <strain evidence="1">P6</strain>
    </source>
</reference>
<accession>A0ACC0VIC7</accession>